<evidence type="ECO:0000313" key="3">
    <source>
        <dbReference type="EMBL" id="VFK22820.1"/>
    </source>
</evidence>
<gene>
    <name evidence="1" type="ORF">BECKFM1743A_GA0114220_109251</name>
    <name evidence="3" type="ORF">BECKFM1743B_GA0114221_108842</name>
    <name evidence="2" type="ORF">BECKFM1743C_GA0114222_109881</name>
</gene>
<evidence type="ECO:0000313" key="2">
    <source>
        <dbReference type="EMBL" id="VFJ77473.1"/>
    </source>
</evidence>
<name>A0A450U1K6_9GAMM</name>
<sequence length="128" mass="14215">MLLKVLKASAAVDCISPAALNISSTVISVGPLRKAVLFGKSNTLGLILVFLIIRIEQVCSVREALFRGFQSSQGRSQVVDKFLKSSFRNLKMNRPQVALFVPPKKDRVNPYQIMRDVTLLILNPIYLA</sequence>
<dbReference type="EMBL" id="CAADEZ010000925">
    <property type="protein sequence ID" value="VFJ76436.1"/>
    <property type="molecule type" value="Genomic_DNA"/>
</dbReference>
<evidence type="ECO:0000313" key="1">
    <source>
        <dbReference type="EMBL" id="VFJ76436.1"/>
    </source>
</evidence>
<organism evidence="1">
    <name type="scientific">Candidatus Kentrum sp. FM</name>
    <dbReference type="NCBI Taxonomy" id="2126340"/>
    <lineage>
        <taxon>Bacteria</taxon>
        <taxon>Pseudomonadati</taxon>
        <taxon>Pseudomonadota</taxon>
        <taxon>Gammaproteobacteria</taxon>
        <taxon>Candidatus Kentrum</taxon>
    </lineage>
</organism>
<dbReference type="AlphaFoldDB" id="A0A450U1K6"/>
<reference evidence="1" key="1">
    <citation type="submission" date="2019-02" db="EMBL/GenBank/DDBJ databases">
        <authorList>
            <person name="Gruber-Vodicka R. H."/>
            <person name="Seah K. B. B."/>
        </authorList>
    </citation>
    <scope>NUCLEOTIDE SEQUENCE</scope>
    <source>
        <strain evidence="1">BECK_BZ163</strain>
        <strain evidence="3">BECK_BZ164</strain>
        <strain evidence="2">BECK_BZ165</strain>
    </source>
</reference>
<protein>
    <submittedName>
        <fullName evidence="1">Uncharacterized protein</fullName>
    </submittedName>
</protein>
<dbReference type="EMBL" id="CAADFL010000884">
    <property type="protein sequence ID" value="VFK22820.1"/>
    <property type="molecule type" value="Genomic_DNA"/>
</dbReference>
<dbReference type="EMBL" id="CAADFA010000988">
    <property type="protein sequence ID" value="VFJ77473.1"/>
    <property type="molecule type" value="Genomic_DNA"/>
</dbReference>
<proteinExistence type="predicted"/>
<accession>A0A450U1K6</accession>